<dbReference type="Proteomes" id="UP000038055">
    <property type="component" value="Unassembled WGS sequence"/>
</dbReference>
<evidence type="ECO:0000313" key="3">
    <source>
        <dbReference type="Proteomes" id="UP000038055"/>
    </source>
</evidence>
<feature type="transmembrane region" description="Helical" evidence="1">
    <location>
        <begin position="24"/>
        <end position="41"/>
    </location>
</feature>
<gene>
    <name evidence="2" type="ORF">CCYN2B_20011</name>
</gene>
<accession>A0A0B7H6I7</accession>
<keyword evidence="1" id="KW-0472">Membrane</keyword>
<proteinExistence type="predicted"/>
<protein>
    <submittedName>
        <fullName evidence="2">Uncharacterized protein</fullName>
    </submittedName>
</protein>
<evidence type="ECO:0000256" key="1">
    <source>
        <dbReference type="SAM" id="Phobius"/>
    </source>
</evidence>
<organism evidence="2 3">
    <name type="scientific">Capnocytophaga cynodegmi</name>
    <dbReference type="NCBI Taxonomy" id="28189"/>
    <lineage>
        <taxon>Bacteria</taxon>
        <taxon>Pseudomonadati</taxon>
        <taxon>Bacteroidota</taxon>
        <taxon>Flavobacteriia</taxon>
        <taxon>Flavobacteriales</taxon>
        <taxon>Flavobacteriaceae</taxon>
        <taxon>Capnocytophaga</taxon>
    </lineage>
</organism>
<sequence length="60" mass="7093">MFPNFKVTSKDGCYKFLEKRKAKVFYNIKLSLLNFLFSLLFKKGMRNNIGSFIILFAIFT</sequence>
<keyword evidence="1" id="KW-0812">Transmembrane</keyword>
<reference evidence="3" key="1">
    <citation type="submission" date="2015-01" db="EMBL/GenBank/DDBJ databases">
        <authorList>
            <person name="MANFREDI Pablo"/>
        </authorList>
    </citation>
    <scope>NUCLEOTIDE SEQUENCE [LARGE SCALE GENOMIC DNA]</scope>
    <source>
        <strain evidence="3">Ccyn2B</strain>
    </source>
</reference>
<name>A0A0B7H6I7_9FLAO</name>
<evidence type="ECO:0000313" key="2">
    <source>
        <dbReference type="EMBL" id="CEN34149.1"/>
    </source>
</evidence>
<dbReference type="EMBL" id="CDOD01000012">
    <property type="protein sequence ID" value="CEN34149.1"/>
    <property type="molecule type" value="Genomic_DNA"/>
</dbReference>
<dbReference type="AlphaFoldDB" id="A0A0B7H6I7"/>
<keyword evidence="1" id="KW-1133">Transmembrane helix</keyword>
<keyword evidence="3" id="KW-1185">Reference proteome</keyword>